<feature type="transmembrane region" description="Helical" evidence="1">
    <location>
        <begin position="51"/>
        <end position="70"/>
    </location>
</feature>
<accession>A0A517VU53</accession>
<evidence type="ECO:0000313" key="3">
    <source>
        <dbReference type="Proteomes" id="UP000318704"/>
    </source>
</evidence>
<feature type="transmembrane region" description="Helical" evidence="1">
    <location>
        <begin position="408"/>
        <end position="429"/>
    </location>
</feature>
<feature type="transmembrane region" description="Helical" evidence="1">
    <location>
        <begin position="153"/>
        <end position="176"/>
    </location>
</feature>
<proteinExistence type="predicted"/>
<organism evidence="2 3">
    <name type="scientific">Gimesia aquarii</name>
    <dbReference type="NCBI Taxonomy" id="2527964"/>
    <lineage>
        <taxon>Bacteria</taxon>
        <taxon>Pseudomonadati</taxon>
        <taxon>Planctomycetota</taxon>
        <taxon>Planctomycetia</taxon>
        <taxon>Planctomycetales</taxon>
        <taxon>Planctomycetaceae</taxon>
        <taxon>Gimesia</taxon>
    </lineage>
</organism>
<keyword evidence="1" id="KW-0812">Transmembrane</keyword>
<feature type="transmembrane region" description="Helical" evidence="1">
    <location>
        <begin position="273"/>
        <end position="296"/>
    </location>
</feature>
<dbReference type="EMBL" id="CP037920">
    <property type="protein sequence ID" value="QDT96534.1"/>
    <property type="molecule type" value="Genomic_DNA"/>
</dbReference>
<sequence>MFCFFISHRKTETDLRNFGNHSCFMTTSTTSISTASGELPEQAACSRKLRWLVYILLLAVTTGQGLAAILNSAPLQSANDRSRWCTIWSLVEEGTYEIDTINEQAGWSSIDKVRHEGHFYSTKPPLFPTLVAGLYWIIKTTTGLNLNQNLYDVSHIILVVVNLLPMIIALLLICAIVERYAHHDFTRYFVVISGCFATLLTPFLLTLNNHSIATSSAVFALYPFMRILLDQEQKKRYFLLAGFFAMFTCCNELPAALFGLIVFGLLFKANPRFTCFVFTPAALLPLIVFFATNYAATGGWKPFYLYYGTEKYLFEYRGIPSYWKNPQGLDRSLDSPLVYFFHCTFGHHGIFSLSPIYLLTLLSWLFLSKFKANVLRPPLWISLVLTLILFGFYLSKTSNYNYGGNSSALRWMLWLTPFWLISMIPFLDLFSHKRWLQVFGSLCLIGAVFSANYPLHNPWRAPWIFTMFQQAGWINYNQRPPTLDHPMTTWLFSIPEPTAETPEPFVEFTGPGIDGRLMKLTLTVKPSLENEASKNLRTIQVTRFLGTKEVESKKYTIDVVSFQAGKWPKEFLRWPHPEISQAEKNAAYRFFYGMPRPRKFNAGKIRHIFTPLRDDAFRCQLAASQVSVIVAANTESEKKLRYRKDLWLCDQIPFGIAKFETSVYDEQTNQLLNRQTFIVTNASGIGTIPAE</sequence>
<feature type="transmembrane region" description="Helical" evidence="1">
    <location>
        <begin position="211"/>
        <end position="229"/>
    </location>
</feature>
<reference evidence="2 3" key="1">
    <citation type="submission" date="2019-03" db="EMBL/GenBank/DDBJ databases">
        <title>Deep-cultivation of Planctomycetes and their phenomic and genomic characterization uncovers novel biology.</title>
        <authorList>
            <person name="Wiegand S."/>
            <person name="Jogler M."/>
            <person name="Boedeker C."/>
            <person name="Pinto D."/>
            <person name="Vollmers J."/>
            <person name="Rivas-Marin E."/>
            <person name="Kohn T."/>
            <person name="Peeters S.H."/>
            <person name="Heuer A."/>
            <person name="Rast P."/>
            <person name="Oberbeckmann S."/>
            <person name="Bunk B."/>
            <person name="Jeske O."/>
            <person name="Meyerdierks A."/>
            <person name="Storesund J.E."/>
            <person name="Kallscheuer N."/>
            <person name="Luecker S."/>
            <person name="Lage O.M."/>
            <person name="Pohl T."/>
            <person name="Merkel B.J."/>
            <person name="Hornburger P."/>
            <person name="Mueller R.-W."/>
            <person name="Bruemmer F."/>
            <person name="Labrenz M."/>
            <person name="Spormann A.M."/>
            <person name="Op den Camp H."/>
            <person name="Overmann J."/>
            <person name="Amann R."/>
            <person name="Jetten M.S.M."/>
            <person name="Mascher T."/>
            <person name="Medema M.H."/>
            <person name="Devos D.P."/>
            <person name="Kaster A.-K."/>
            <person name="Ovreas L."/>
            <person name="Rohde M."/>
            <person name="Galperin M.Y."/>
            <person name="Jogler C."/>
        </authorList>
    </citation>
    <scope>NUCLEOTIDE SEQUENCE [LARGE SCALE GENOMIC DNA]</scope>
    <source>
        <strain evidence="2 3">V144</strain>
    </source>
</reference>
<feature type="transmembrane region" description="Helical" evidence="1">
    <location>
        <begin position="435"/>
        <end position="455"/>
    </location>
</feature>
<dbReference type="KEGG" id="gaw:V144x_19920"/>
<dbReference type="AlphaFoldDB" id="A0A517VU53"/>
<protein>
    <recommendedName>
        <fullName evidence="4">Glycosyltransferase RgtA/B/C/D-like domain-containing protein</fullName>
    </recommendedName>
</protein>
<keyword evidence="1" id="KW-1133">Transmembrane helix</keyword>
<feature type="transmembrane region" description="Helical" evidence="1">
    <location>
        <begin position="379"/>
        <end position="396"/>
    </location>
</feature>
<feature type="transmembrane region" description="Helical" evidence="1">
    <location>
        <begin position="337"/>
        <end position="367"/>
    </location>
</feature>
<keyword evidence="1" id="KW-0472">Membrane</keyword>
<gene>
    <name evidence="2" type="ORF">V144x_19920</name>
</gene>
<name>A0A517VU53_9PLAN</name>
<evidence type="ECO:0008006" key="4">
    <source>
        <dbReference type="Google" id="ProtNLM"/>
    </source>
</evidence>
<evidence type="ECO:0000256" key="1">
    <source>
        <dbReference type="SAM" id="Phobius"/>
    </source>
</evidence>
<feature type="transmembrane region" description="Helical" evidence="1">
    <location>
        <begin position="188"/>
        <end position="205"/>
    </location>
</feature>
<evidence type="ECO:0000313" key="2">
    <source>
        <dbReference type="EMBL" id="QDT96534.1"/>
    </source>
</evidence>
<feature type="transmembrane region" description="Helical" evidence="1">
    <location>
        <begin position="238"/>
        <end position="267"/>
    </location>
</feature>
<dbReference type="Proteomes" id="UP000318704">
    <property type="component" value="Chromosome"/>
</dbReference>